<gene>
    <name evidence="1" type="ORF">BpHYR1_031948</name>
</gene>
<comment type="caution">
    <text evidence="1">The sequence shown here is derived from an EMBL/GenBank/DDBJ whole genome shotgun (WGS) entry which is preliminary data.</text>
</comment>
<dbReference type="AlphaFoldDB" id="A0A3M7T6G6"/>
<dbReference type="Proteomes" id="UP000276133">
    <property type="component" value="Unassembled WGS sequence"/>
</dbReference>
<accession>A0A3M7T6G6</accession>
<proteinExistence type="predicted"/>
<organism evidence="1 2">
    <name type="scientific">Brachionus plicatilis</name>
    <name type="common">Marine rotifer</name>
    <name type="synonym">Brachionus muelleri</name>
    <dbReference type="NCBI Taxonomy" id="10195"/>
    <lineage>
        <taxon>Eukaryota</taxon>
        <taxon>Metazoa</taxon>
        <taxon>Spiralia</taxon>
        <taxon>Gnathifera</taxon>
        <taxon>Rotifera</taxon>
        <taxon>Eurotatoria</taxon>
        <taxon>Monogononta</taxon>
        <taxon>Pseudotrocha</taxon>
        <taxon>Ploima</taxon>
        <taxon>Brachionidae</taxon>
        <taxon>Brachionus</taxon>
    </lineage>
</organism>
<keyword evidence="2" id="KW-1185">Reference proteome</keyword>
<evidence type="ECO:0000313" key="2">
    <source>
        <dbReference type="Proteomes" id="UP000276133"/>
    </source>
</evidence>
<sequence length="109" mass="12775">MGNCKNCQKLKVDYCFNLLKKEHNGVKNKRINDYYFFKFTIVKITLLKNSATFRPRYYLLNFLDNLTSYISIITVQKSFINVLTLTLGKSVKKVIVIQRSIHCFTPLTV</sequence>
<reference evidence="1 2" key="1">
    <citation type="journal article" date="2018" name="Sci. Rep.">
        <title>Genomic signatures of local adaptation to the degree of environmental predictability in rotifers.</title>
        <authorList>
            <person name="Franch-Gras L."/>
            <person name="Hahn C."/>
            <person name="Garcia-Roger E.M."/>
            <person name="Carmona M.J."/>
            <person name="Serra M."/>
            <person name="Gomez A."/>
        </authorList>
    </citation>
    <scope>NUCLEOTIDE SEQUENCE [LARGE SCALE GENOMIC DNA]</scope>
    <source>
        <strain evidence="1">HYR1</strain>
    </source>
</reference>
<protein>
    <submittedName>
        <fullName evidence="1">Uncharacterized protein</fullName>
    </submittedName>
</protein>
<name>A0A3M7T6G6_BRAPC</name>
<evidence type="ECO:0000313" key="1">
    <source>
        <dbReference type="EMBL" id="RNA43663.1"/>
    </source>
</evidence>
<dbReference type="EMBL" id="REGN01000196">
    <property type="protein sequence ID" value="RNA43663.1"/>
    <property type="molecule type" value="Genomic_DNA"/>
</dbReference>